<sequence>MNRQGVASIISIVSPDFTKRKGKTNSPFKPPRRMAGEQLSLLSHGHPHSRGHDQERPTTRGFDTPRDSVMGTSPPYRRPGYTTLGPTAITVL</sequence>
<evidence type="ECO:0000313" key="3">
    <source>
        <dbReference type="Proteomes" id="UP000324222"/>
    </source>
</evidence>
<keyword evidence="3" id="KW-1185">Reference proteome</keyword>
<comment type="caution">
    <text evidence="2">The sequence shown here is derived from an EMBL/GenBank/DDBJ whole genome shotgun (WGS) entry which is preliminary data.</text>
</comment>
<evidence type="ECO:0000256" key="1">
    <source>
        <dbReference type="SAM" id="MobiDB-lite"/>
    </source>
</evidence>
<dbReference type="EMBL" id="VSRR010001916">
    <property type="protein sequence ID" value="MPC28464.1"/>
    <property type="molecule type" value="Genomic_DNA"/>
</dbReference>
<proteinExistence type="predicted"/>
<accession>A0A5B7E6R8</accession>
<dbReference type="Proteomes" id="UP000324222">
    <property type="component" value="Unassembled WGS sequence"/>
</dbReference>
<dbReference type="AlphaFoldDB" id="A0A5B7E6R8"/>
<organism evidence="2 3">
    <name type="scientific">Portunus trituberculatus</name>
    <name type="common">Swimming crab</name>
    <name type="synonym">Neptunus trituberculatus</name>
    <dbReference type="NCBI Taxonomy" id="210409"/>
    <lineage>
        <taxon>Eukaryota</taxon>
        <taxon>Metazoa</taxon>
        <taxon>Ecdysozoa</taxon>
        <taxon>Arthropoda</taxon>
        <taxon>Crustacea</taxon>
        <taxon>Multicrustacea</taxon>
        <taxon>Malacostraca</taxon>
        <taxon>Eumalacostraca</taxon>
        <taxon>Eucarida</taxon>
        <taxon>Decapoda</taxon>
        <taxon>Pleocyemata</taxon>
        <taxon>Brachyura</taxon>
        <taxon>Eubrachyura</taxon>
        <taxon>Portunoidea</taxon>
        <taxon>Portunidae</taxon>
        <taxon>Portuninae</taxon>
        <taxon>Portunus</taxon>
    </lineage>
</organism>
<feature type="compositionally biased region" description="Basic and acidic residues" evidence="1">
    <location>
        <begin position="50"/>
        <end position="66"/>
    </location>
</feature>
<gene>
    <name evidence="2" type="ORF">E2C01_021669</name>
</gene>
<reference evidence="2 3" key="1">
    <citation type="submission" date="2019-05" db="EMBL/GenBank/DDBJ databases">
        <title>Another draft genome of Portunus trituberculatus and its Hox gene families provides insights of decapod evolution.</title>
        <authorList>
            <person name="Jeong J.-H."/>
            <person name="Song I."/>
            <person name="Kim S."/>
            <person name="Choi T."/>
            <person name="Kim D."/>
            <person name="Ryu S."/>
            <person name="Kim W."/>
        </authorList>
    </citation>
    <scope>NUCLEOTIDE SEQUENCE [LARGE SCALE GENOMIC DNA]</scope>
    <source>
        <tissue evidence="2">Muscle</tissue>
    </source>
</reference>
<protein>
    <submittedName>
        <fullName evidence="2">Uncharacterized protein</fullName>
    </submittedName>
</protein>
<evidence type="ECO:0000313" key="2">
    <source>
        <dbReference type="EMBL" id="MPC28464.1"/>
    </source>
</evidence>
<name>A0A5B7E6R8_PORTR</name>
<feature type="region of interest" description="Disordered" evidence="1">
    <location>
        <begin position="42"/>
        <end position="92"/>
    </location>
</feature>